<dbReference type="EMBL" id="ACQL01000148">
    <property type="protein sequence ID" value="EER46159.1"/>
    <property type="molecule type" value="Genomic_DNA"/>
</dbReference>
<proteinExistence type="predicted"/>
<organism evidence="1 2">
    <name type="scientific">Actinobacillus minor NM305</name>
    <dbReference type="NCBI Taxonomy" id="637911"/>
    <lineage>
        <taxon>Bacteria</taxon>
        <taxon>Pseudomonadati</taxon>
        <taxon>Pseudomonadota</taxon>
        <taxon>Gammaproteobacteria</taxon>
        <taxon>Pasteurellales</taxon>
        <taxon>Pasteurellaceae</taxon>
        <taxon>Actinobacillus</taxon>
    </lineage>
</organism>
<reference evidence="1 2" key="1">
    <citation type="journal article" date="2010" name="Vet. Microbiol.">
        <title>Production of haemolysins by strains of the Actinobacillus minor/porcitonsillarum complex.</title>
        <authorList>
            <person name="Arya G."/>
            <person name="Niven D.F."/>
        </authorList>
    </citation>
    <scope>NUCLEOTIDE SEQUENCE [LARGE SCALE GENOMIC DNA]</scope>
    <source>
        <strain evidence="1 2">NM305</strain>
    </source>
</reference>
<protein>
    <submittedName>
        <fullName evidence="1">Uncharacterized protein</fullName>
    </submittedName>
</protein>
<gene>
    <name evidence="1" type="ORF">AM305_02933</name>
</gene>
<evidence type="ECO:0000313" key="1">
    <source>
        <dbReference type="EMBL" id="EER46159.1"/>
    </source>
</evidence>
<evidence type="ECO:0000313" key="2">
    <source>
        <dbReference type="Proteomes" id="UP000005532"/>
    </source>
</evidence>
<feature type="non-terminal residue" evidence="1">
    <location>
        <position position="1"/>
    </location>
</feature>
<name>C5S4J9_9PAST</name>
<accession>C5S4J9</accession>
<dbReference type="AlphaFoldDB" id="C5S4J9"/>
<comment type="caution">
    <text evidence="1">The sequence shown here is derived from an EMBL/GenBank/DDBJ whole genome shotgun (WGS) entry which is preliminary data.</text>
</comment>
<sequence length="37" mass="4272">QSRAEQSRAKLFHFLSYLKRAESVADFAQHIPKIQLG</sequence>
<dbReference type="Proteomes" id="UP000005532">
    <property type="component" value="Unassembled WGS sequence"/>
</dbReference>